<sequence>MYIRKKLKKRRSTFETKLYAVTQVIEFNRNKRLVSEEIGFSVNSVINWVKTFEQHGETGLQSKNPDLLSDDRIELERLRCFETKYYQQQEEIEILKKFQVFLKENENKSHMMP</sequence>
<comment type="caution">
    <text evidence="1">The sequence shown here is derived from an EMBL/GenBank/DDBJ whole genome shotgun (WGS) entry which is preliminary data.</text>
</comment>
<reference evidence="1 2" key="1">
    <citation type="submission" date="2024-06" db="EMBL/GenBank/DDBJ databases">
        <title>Sorghum-associated microbial communities from plants grown in Nebraska, USA.</title>
        <authorList>
            <person name="Schachtman D."/>
        </authorList>
    </citation>
    <scope>NUCLEOTIDE SEQUENCE [LARGE SCALE GENOMIC DNA]</scope>
    <source>
        <strain evidence="1 2">1288</strain>
    </source>
</reference>
<keyword evidence="2" id="KW-1185">Reference proteome</keyword>
<gene>
    <name evidence="1" type="ORF">ABIC55_000598</name>
</gene>
<proteinExistence type="predicted"/>
<dbReference type="SUPFAM" id="SSF46689">
    <property type="entry name" value="Homeodomain-like"/>
    <property type="match status" value="1"/>
</dbReference>
<dbReference type="RefSeq" id="WP_354312104.1">
    <property type="nucleotide sequence ID" value="NZ_JBEPME010000001.1"/>
</dbReference>
<dbReference type="Proteomes" id="UP001549104">
    <property type="component" value="Unassembled WGS sequence"/>
</dbReference>
<name>A0ABV2K371_SPOPS</name>
<accession>A0ABV2K371</accession>
<organism evidence="1 2">
    <name type="scientific">Sporosarcina psychrophila</name>
    <name type="common">Bacillus psychrophilus</name>
    <dbReference type="NCBI Taxonomy" id="1476"/>
    <lineage>
        <taxon>Bacteria</taxon>
        <taxon>Bacillati</taxon>
        <taxon>Bacillota</taxon>
        <taxon>Bacilli</taxon>
        <taxon>Bacillales</taxon>
        <taxon>Caryophanaceae</taxon>
        <taxon>Sporosarcina</taxon>
    </lineage>
</organism>
<dbReference type="InterPro" id="IPR009057">
    <property type="entry name" value="Homeodomain-like_sf"/>
</dbReference>
<protein>
    <submittedName>
        <fullName evidence="1">Transposase-like protein</fullName>
    </submittedName>
</protein>
<evidence type="ECO:0000313" key="1">
    <source>
        <dbReference type="EMBL" id="MET3655514.1"/>
    </source>
</evidence>
<dbReference type="EMBL" id="JBEPME010000001">
    <property type="protein sequence ID" value="MET3655514.1"/>
    <property type="molecule type" value="Genomic_DNA"/>
</dbReference>
<evidence type="ECO:0000313" key="2">
    <source>
        <dbReference type="Proteomes" id="UP001549104"/>
    </source>
</evidence>